<proteinExistence type="predicted"/>
<dbReference type="Pfam" id="PF04082">
    <property type="entry name" value="Fungal_trans"/>
    <property type="match status" value="1"/>
</dbReference>
<dbReference type="SUPFAM" id="SSF57701">
    <property type="entry name" value="Zn2/Cys6 DNA-binding domain"/>
    <property type="match status" value="1"/>
</dbReference>
<dbReference type="GO" id="GO:0000981">
    <property type="term" value="F:DNA-binding transcription factor activity, RNA polymerase II-specific"/>
    <property type="evidence" value="ECO:0007669"/>
    <property type="project" value="InterPro"/>
</dbReference>
<dbReference type="CDD" id="cd00067">
    <property type="entry name" value="GAL4"/>
    <property type="match status" value="1"/>
</dbReference>
<dbReference type="InterPro" id="IPR001138">
    <property type="entry name" value="Zn2Cys6_DnaBD"/>
</dbReference>
<dbReference type="PANTHER" id="PTHR31001:SF50">
    <property type="entry name" value="ZN(II)2CYS6 TRANSCRIPTION FACTOR (EUROFUNG)"/>
    <property type="match status" value="1"/>
</dbReference>
<evidence type="ECO:0000256" key="4">
    <source>
        <dbReference type="SAM" id="MobiDB-lite"/>
    </source>
</evidence>
<dbReference type="SMART" id="SM00066">
    <property type="entry name" value="GAL4"/>
    <property type="match status" value="1"/>
</dbReference>
<feature type="compositionally biased region" description="Acidic residues" evidence="4">
    <location>
        <begin position="183"/>
        <end position="195"/>
    </location>
</feature>
<dbReference type="GO" id="GO:0008270">
    <property type="term" value="F:zinc ion binding"/>
    <property type="evidence" value="ECO:0007669"/>
    <property type="project" value="InterPro"/>
</dbReference>
<feature type="compositionally biased region" description="Basic and acidic residues" evidence="4">
    <location>
        <begin position="98"/>
        <end position="110"/>
    </location>
</feature>
<sequence length="800" mass="90996">MSNMLPDQTEALRNCICCKERKVHCDRRLPCSNCTKADRDCVFPTTGRILRQPRRIRPEPTTMTRRQMDLVDQIRRLEDMVRHLHARYNGKQTDQEEDCTKKETPIREDMDQAEGGSCIDTPSDSGLGSSLLLRQRRLKPPGDLPKVDILVHEDRGRLYIGDRFWATLQQELDVIRDSLDGFNGEEDEEPDDADSDYATSFQSSHRSMASTASSFIFSNRSLSAATPERLRPLPSQMLFIWQTYVENVDPFIKVLHVPTVSKMIYDSRGNFDLLPPFMEPLTFSIAFAAVKSLTNEEVQIHFHVDHKDLVSRFRLGTEESLARVDFINTKELSVVQAFLIYIFLIRLEESQRYIWSLAGLISRVAVGIGLHRDGSHFPDISPFEAEMRRRVWCYICILDFVTGDYQLPEISIPDSIFDTRLPSNIDDDDIGPNMSVLPEARSEYTDMTICLLRSKIWRVGKHFKNITSSMYPRNREPNSDTLHKLAQLSEFNEKAFLEFLKPAQADKPIHLFIQTMATVSVRRYELILHHIRQPSLRPTQSSLATDKAFIMALGILEDIYKLQHSPSTRRWAWQLYGLIQWQPLTIVLGRLSVVKFDAMAERAWGVAMKALSVLPDAIREEPLWQPLCKLSQHVKKIRFQQLMSRRGAAARVAHTQPDQTVSAQASSAKTADTNGDEVNAPSWVASNTLPGPERAMLDRPLTGLSMTTQPALECHSQDQALTSGSDAASLLRGSDDISSILRRQEDHLPAWLWGTAPGPQGQDPTGASSHQAEGPIWDQWNEMVSAGEHEQSMLWDRWAF</sequence>
<accession>A0A9P9D5N3</accession>
<dbReference type="AlphaFoldDB" id="A0A9P9D5N3"/>
<keyword evidence="2" id="KW-0479">Metal-binding</keyword>
<evidence type="ECO:0000313" key="7">
    <source>
        <dbReference type="Proteomes" id="UP000738349"/>
    </source>
</evidence>
<feature type="region of interest" description="Disordered" evidence="4">
    <location>
        <begin position="648"/>
        <end position="697"/>
    </location>
</feature>
<dbReference type="PROSITE" id="PS50048">
    <property type="entry name" value="ZN2_CY6_FUNGAL_2"/>
    <property type="match status" value="1"/>
</dbReference>
<organism evidence="6 7">
    <name type="scientific">Dactylonectria macrodidyma</name>
    <dbReference type="NCBI Taxonomy" id="307937"/>
    <lineage>
        <taxon>Eukaryota</taxon>
        <taxon>Fungi</taxon>
        <taxon>Dikarya</taxon>
        <taxon>Ascomycota</taxon>
        <taxon>Pezizomycotina</taxon>
        <taxon>Sordariomycetes</taxon>
        <taxon>Hypocreomycetidae</taxon>
        <taxon>Hypocreales</taxon>
        <taxon>Nectriaceae</taxon>
        <taxon>Dactylonectria</taxon>
    </lineage>
</organism>
<name>A0A9P9D5N3_9HYPO</name>
<keyword evidence="7" id="KW-1185">Reference proteome</keyword>
<dbReference type="GO" id="GO:0003677">
    <property type="term" value="F:DNA binding"/>
    <property type="evidence" value="ECO:0007669"/>
    <property type="project" value="InterPro"/>
</dbReference>
<feature type="compositionally biased region" description="Polar residues" evidence="4">
    <location>
        <begin position="656"/>
        <end position="673"/>
    </location>
</feature>
<dbReference type="GO" id="GO:0005634">
    <property type="term" value="C:nucleus"/>
    <property type="evidence" value="ECO:0007669"/>
    <property type="project" value="UniProtKB-SubCell"/>
</dbReference>
<dbReference type="Gene3D" id="4.10.240.10">
    <property type="entry name" value="Zn(2)-C6 fungal-type DNA-binding domain"/>
    <property type="match status" value="1"/>
</dbReference>
<feature type="region of interest" description="Disordered" evidence="4">
    <location>
        <begin position="180"/>
        <end position="202"/>
    </location>
</feature>
<dbReference type="GO" id="GO:0006351">
    <property type="term" value="P:DNA-templated transcription"/>
    <property type="evidence" value="ECO:0007669"/>
    <property type="project" value="InterPro"/>
</dbReference>
<evidence type="ECO:0000256" key="1">
    <source>
        <dbReference type="ARBA" id="ARBA00004123"/>
    </source>
</evidence>
<evidence type="ECO:0000259" key="5">
    <source>
        <dbReference type="PROSITE" id="PS50048"/>
    </source>
</evidence>
<feature type="compositionally biased region" description="Polar residues" evidence="4">
    <location>
        <begin position="762"/>
        <end position="771"/>
    </location>
</feature>
<dbReference type="PANTHER" id="PTHR31001">
    <property type="entry name" value="UNCHARACTERIZED TRANSCRIPTIONAL REGULATORY PROTEIN"/>
    <property type="match status" value="1"/>
</dbReference>
<evidence type="ECO:0000256" key="3">
    <source>
        <dbReference type="ARBA" id="ARBA00023242"/>
    </source>
</evidence>
<dbReference type="CDD" id="cd12148">
    <property type="entry name" value="fungal_TF_MHR"/>
    <property type="match status" value="1"/>
</dbReference>
<dbReference type="OrthoDB" id="435881at2759"/>
<comment type="subcellular location">
    <subcellularLocation>
        <location evidence="1">Nucleus</location>
    </subcellularLocation>
</comment>
<evidence type="ECO:0000256" key="2">
    <source>
        <dbReference type="ARBA" id="ARBA00022723"/>
    </source>
</evidence>
<comment type="caution">
    <text evidence="6">The sequence shown here is derived from an EMBL/GenBank/DDBJ whole genome shotgun (WGS) entry which is preliminary data.</text>
</comment>
<feature type="domain" description="Zn(2)-C6 fungal-type" evidence="5">
    <location>
        <begin position="14"/>
        <end position="43"/>
    </location>
</feature>
<feature type="region of interest" description="Disordered" evidence="4">
    <location>
        <begin position="90"/>
        <end position="126"/>
    </location>
</feature>
<keyword evidence="3" id="KW-0539">Nucleus</keyword>
<evidence type="ECO:0000313" key="6">
    <source>
        <dbReference type="EMBL" id="KAH7113048.1"/>
    </source>
</evidence>
<dbReference type="SMART" id="SM00906">
    <property type="entry name" value="Fungal_trans"/>
    <property type="match status" value="1"/>
</dbReference>
<dbReference type="Proteomes" id="UP000738349">
    <property type="component" value="Unassembled WGS sequence"/>
</dbReference>
<dbReference type="EMBL" id="JAGMUV010000036">
    <property type="protein sequence ID" value="KAH7113048.1"/>
    <property type="molecule type" value="Genomic_DNA"/>
</dbReference>
<feature type="region of interest" description="Disordered" evidence="4">
    <location>
        <begin position="751"/>
        <end position="772"/>
    </location>
</feature>
<reference evidence="6" key="1">
    <citation type="journal article" date="2021" name="Nat. Commun.">
        <title>Genetic determinants of endophytism in the Arabidopsis root mycobiome.</title>
        <authorList>
            <person name="Mesny F."/>
            <person name="Miyauchi S."/>
            <person name="Thiergart T."/>
            <person name="Pickel B."/>
            <person name="Atanasova L."/>
            <person name="Karlsson M."/>
            <person name="Huettel B."/>
            <person name="Barry K.W."/>
            <person name="Haridas S."/>
            <person name="Chen C."/>
            <person name="Bauer D."/>
            <person name="Andreopoulos W."/>
            <person name="Pangilinan J."/>
            <person name="LaButti K."/>
            <person name="Riley R."/>
            <person name="Lipzen A."/>
            <person name="Clum A."/>
            <person name="Drula E."/>
            <person name="Henrissat B."/>
            <person name="Kohler A."/>
            <person name="Grigoriev I.V."/>
            <person name="Martin F.M."/>
            <person name="Hacquard S."/>
        </authorList>
    </citation>
    <scope>NUCLEOTIDE SEQUENCE</scope>
    <source>
        <strain evidence="6">MPI-CAGE-AT-0147</strain>
    </source>
</reference>
<dbReference type="InterPro" id="IPR007219">
    <property type="entry name" value="XnlR_reg_dom"/>
</dbReference>
<gene>
    <name evidence="6" type="ORF">EDB81DRAFT_953521</name>
</gene>
<protein>
    <recommendedName>
        <fullName evidence="5">Zn(2)-C6 fungal-type domain-containing protein</fullName>
    </recommendedName>
</protein>
<dbReference type="InterPro" id="IPR050613">
    <property type="entry name" value="Sec_Metabolite_Reg"/>
</dbReference>
<dbReference type="InterPro" id="IPR036864">
    <property type="entry name" value="Zn2-C6_fun-type_DNA-bd_sf"/>
</dbReference>